<dbReference type="KEGG" id="alim:106512326"/>
<dbReference type="AlphaFoldDB" id="A0A2I4ALS3"/>
<reference evidence="2" key="1">
    <citation type="submission" date="2025-08" db="UniProtKB">
        <authorList>
            <consortium name="RefSeq"/>
        </authorList>
    </citation>
    <scope>IDENTIFICATION</scope>
</reference>
<sequence>MYYGRPDRNCECPYKAVLQVSDPTGSLSVVLWNSVCVDWYRCLKPGDIISLRRYRVKRHYQVELEDIELSVNSRNPAALISVLSPSCVSPEHLPPEPTYSFYSSKDLSERAHSEVCDVIGLLTFTGRSERVRTDGRGADLLEYRWLRLEDGSSDQPIMVKLFSTSQPETHLRLHPLSVVVCTRLKLIRSSEQFYLTNTTFTQVYCTGLGQHSQMSYRKLDQVRLFLRWLKGQEDGQVLSRALIGGFFMFPPPPISLETFMTQRRGELGFLQGAELHRELDRLSYRERRCFCIQATVVMVTYSCRGEILLLFSSPSLLS</sequence>
<dbReference type="PANTHER" id="PTHR14944:SF3">
    <property type="entry name" value="SI:CH73-71D17.2"/>
    <property type="match status" value="1"/>
</dbReference>
<dbReference type="PANTHER" id="PTHR14944">
    <property type="entry name" value="RPA-RELATED PROTEIN RADX"/>
    <property type="match status" value="1"/>
</dbReference>
<dbReference type="InParanoid" id="A0A2I4ALS3"/>
<dbReference type="Pfam" id="PF17659">
    <property type="entry name" value="RADX"/>
    <property type="match status" value="1"/>
</dbReference>
<evidence type="ECO:0000313" key="1">
    <source>
        <dbReference type="Proteomes" id="UP000192220"/>
    </source>
</evidence>
<accession>A0A2I4ALS3</accession>
<proteinExistence type="predicted"/>
<dbReference type="RefSeq" id="XP_013856428.1">
    <property type="nucleotide sequence ID" value="XM_014000974.1"/>
</dbReference>
<dbReference type="Proteomes" id="UP000192220">
    <property type="component" value="Unplaced"/>
</dbReference>
<protein>
    <submittedName>
        <fullName evidence="2">Uncharacterized protein CXorf57</fullName>
    </submittedName>
</protein>
<dbReference type="InterPro" id="IPR012340">
    <property type="entry name" value="NA-bd_OB-fold"/>
</dbReference>
<name>A0A2I4ALS3_AUSLI</name>
<dbReference type="GeneID" id="106512326"/>
<evidence type="ECO:0000313" key="2">
    <source>
        <dbReference type="RefSeq" id="XP_013856428.1"/>
    </source>
</evidence>
<dbReference type="InterPro" id="IPR040893">
    <property type="entry name" value="RADX"/>
</dbReference>
<organism evidence="1 2">
    <name type="scientific">Austrofundulus limnaeus</name>
    <name type="common">Annual killifish</name>
    <dbReference type="NCBI Taxonomy" id="52670"/>
    <lineage>
        <taxon>Eukaryota</taxon>
        <taxon>Metazoa</taxon>
        <taxon>Chordata</taxon>
        <taxon>Craniata</taxon>
        <taxon>Vertebrata</taxon>
        <taxon>Euteleostomi</taxon>
        <taxon>Actinopterygii</taxon>
        <taxon>Neopterygii</taxon>
        <taxon>Teleostei</taxon>
        <taxon>Neoteleostei</taxon>
        <taxon>Acanthomorphata</taxon>
        <taxon>Ovalentaria</taxon>
        <taxon>Atherinomorphae</taxon>
        <taxon>Cyprinodontiformes</taxon>
        <taxon>Rivulidae</taxon>
        <taxon>Austrofundulus</taxon>
    </lineage>
</organism>
<gene>
    <name evidence="2" type="primary">LOC106512326</name>
</gene>
<dbReference type="GO" id="GO:0003697">
    <property type="term" value="F:single-stranded DNA binding"/>
    <property type="evidence" value="ECO:0007669"/>
    <property type="project" value="InterPro"/>
</dbReference>
<dbReference type="Gene3D" id="2.40.50.140">
    <property type="entry name" value="Nucleic acid-binding proteins"/>
    <property type="match status" value="1"/>
</dbReference>
<keyword evidence="1" id="KW-1185">Reference proteome</keyword>
<dbReference type="OrthoDB" id="5965770at2759"/>